<evidence type="ECO:0008006" key="3">
    <source>
        <dbReference type="Google" id="ProtNLM"/>
    </source>
</evidence>
<keyword evidence="2" id="KW-1185">Reference proteome</keyword>
<evidence type="ECO:0000313" key="1">
    <source>
        <dbReference type="EMBL" id="CAL1379459.1"/>
    </source>
</evidence>
<dbReference type="EMBL" id="OZ034816">
    <property type="protein sequence ID" value="CAL1379459.1"/>
    <property type="molecule type" value="Genomic_DNA"/>
</dbReference>
<sequence>MTNPVREIKQQQRLRRHHLFIFLSLQTTTSLHPRCEASSNAYSEGVHEPLNAAVVTEATTINNKLHHTRTPNST</sequence>
<protein>
    <recommendedName>
        <fullName evidence="3">Secreted protein</fullName>
    </recommendedName>
</protein>
<dbReference type="Proteomes" id="UP001497516">
    <property type="component" value="Chromosome 3"/>
</dbReference>
<evidence type="ECO:0000313" key="2">
    <source>
        <dbReference type="Proteomes" id="UP001497516"/>
    </source>
</evidence>
<organism evidence="1 2">
    <name type="scientific">Linum trigynum</name>
    <dbReference type="NCBI Taxonomy" id="586398"/>
    <lineage>
        <taxon>Eukaryota</taxon>
        <taxon>Viridiplantae</taxon>
        <taxon>Streptophyta</taxon>
        <taxon>Embryophyta</taxon>
        <taxon>Tracheophyta</taxon>
        <taxon>Spermatophyta</taxon>
        <taxon>Magnoliopsida</taxon>
        <taxon>eudicotyledons</taxon>
        <taxon>Gunneridae</taxon>
        <taxon>Pentapetalae</taxon>
        <taxon>rosids</taxon>
        <taxon>fabids</taxon>
        <taxon>Malpighiales</taxon>
        <taxon>Linaceae</taxon>
        <taxon>Linum</taxon>
    </lineage>
</organism>
<proteinExistence type="predicted"/>
<dbReference type="AlphaFoldDB" id="A0AAV2E0M8"/>
<gene>
    <name evidence="1" type="ORF">LTRI10_LOCUS20976</name>
</gene>
<name>A0AAV2E0M8_9ROSI</name>
<accession>A0AAV2E0M8</accession>
<reference evidence="1 2" key="1">
    <citation type="submission" date="2024-04" db="EMBL/GenBank/DDBJ databases">
        <authorList>
            <person name="Fracassetti M."/>
        </authorList>
    </citation>
    <scope>NUCLEOTIDE SEQUENCE [LARGE SCALE GENOMIC DNA]</scope>
</reference>